<dbReference type="Pfam" id="PF16295">
    <property type="entry name" value="TetR_C_10"/>
    <property type="match status" value="1"/>
</dbReference>
<dbReference type="AlphaFoldDB" id="A0A0F5VFB3"/>
<keyword evidence="5" id="KW-1185">Reference proteome</keyword>
<proteinExistence type="predicted"/>
<dbReference type="EMBL" id="JWYV01000006">
    <property type="protein sequence ID" value="KKD00160.1"/>
    <property type="molecule type" value="Genomic_DNA"/>
</dbReference>
<evidence type="ECO:0000256" key="2">
    <source>
        <dbReference type="PROSITE-ProRule" id="PRU00335"/>
    </source>
</evidence>
<name>A0A0F5VFB3_9GAMM</name>
<dbReference type="PRINTS" id="PR00455">
    <property type="entry name" value="HTHTETR"/>
</dbReference>
<feature type="DNA-binding region" description="H-T-H motif" evidence="2">
    <location>
        <begin position="26"/>
        <end position="45"/>
    </location>
</feature>
<evidence type="ECO:0000259" key="3">
    <source>
        <dbReference type="PROSITE" id="PS50977"/>
    </source>
</evidence>
<dbReference type="STRING" id="265726.KY46_09770"/>
<gene>
    <name evidence="4" type="ORF">KY46_09770</name>
</gene>
<dbReference type="SUPFAM" id="SSF48498">
    <property type="entry name" value="Tetracyclin repressor-like, C-terminal domain"/>
    <property type="match status" value="1"/>
</dbReference>
<evidence type="ECO:0000256" key="1">
    <source>
        <dbReference type="ARBA" id="ARBA00023125"/>
    </source>
</evidence>
<organism evidence="4 5">
    <name type="scientific">Photobacterium halotolerans</name>
    <dbReference type="NCBI Taxonomy" id="265726"/>
    <lineage>
        <taxon>Bacteria</taxon>
        <taxon>Pseudomonadati</taxon>
        <taxon>Pseudomonadota</taxon>
        <taxon>Gammaproteobacteria</taxon>
        <taxon>Vibrionales</taxon>
        <taxon>Vibrionaceae</taxon>
        <taxon>Photobacterium</taxon>
    </lineage>
</organism>
<dbReference type="OrthoDB" id="116240at2"/>
<dbReference type="InterPro" id="IPR032551">
    <property type="entry name" value="BscR_C"/>
</dbReference>
<sequence>MSQNKKQQLLDAALTLFTQQGIQTTATAKIAKVAGVANGTLFHHFASKQVLVETLYLSIKTDMATALTPPDTSLSVQVQLQHIWQAAISWGLAHPQQFQFLRQMANDPQYLLSQQHAMLSQALPFLPQLIEQGQQQGELADWPRALMLNTCHSLFLSTVSLFAEQPALAADPASRQAAFDMLWHGMARRT</sequence>
<dbReference type="GO" id="GO:0003677">
    <property type="term" value="F:DNA binding"/>
    <property type="evidence" value="ECO:0007669"/>
    <property type="project" value="UniProtKB-UniRule"/>
</dbReference>
<accession>A0A0F5VFB3</accession>
<comment type="caution">
    <text evidence="4">The sequence shown here is derived from an EMBL/GenBank/DDBJ whole genome shotgun (WGS) entry which is preliminary data.</text>
</comment>
<dbReference type="RefSeq" id="WP_046220453.1">
    <property type="nucleotide sequence ID" value="NZ_JWYV01000006.1"/>
</dbReference>
<dbReference type="InterPro" id="IPR001647">
    <property type="entry name" value="HTH_TetR"/>
</dbReference>
<feature type="domain" description="HTH tetR-type" evidence="3">
    <location>
        <begin position="3"/>
        <end position="63"/>
    </location>
</feature>
<dbReference type="Proteomes" id="UP000033633">
    <property type="component" value="Unassembled WGS sequence"/>
</dbReference>
<dbReference type="SUPFAM" id="SSF46689">
    <property type="entry name" value="Homeodomain-like"/>
    <property type="match status" value="1"/>
</dbReference>
<dbReference type="Gene3D" id="1.10.357.10">
    <property type="entry name" value="Tetracycline Repressor, domain 2"/>
    <property type="match status" value="1"/>
</dbReference>
<dbReference type="InterPro" id="IPR050109">
    <property type="entry name" value="HTH-type_TetR-like_transc_reg"/>
</dbReference>
<keyword evidence="1 2" id="KW-0238">DNA-binding</keyword>
<reference evidence="4 5" key="1">
    <citation type="submission" date="2014-12" db="EMBL/GenBank/DDBJ databases">
        <title>Mercury Reductase activity and rhizosphere competence traits in the genome of root associated Photobacterium halotolerans MELD1.</title>
        <authorList>
            <person name="Mathew D.C."/>
            <person name="Huang C.-C."/>
        </authorList>
    </citation>
    <scope>NUCLEOTIDE SEQUENCE [LARGE SCALE GENOMIC DNA]</scope>
    <source>
        <strain evidence="4 5">MELD1</strain>
    </source>
</reference>
<dbReference type="PANTHER" id="PTHR30055">
    <property type="entry name" value="HTH-TYPE TRANSCRIPTIONAL REGULATOR RUTR"/>
    <property type="match status" value="1"/>
</dbReference>
<evidence type="ECO:0000313" key="4">
    <source>
        <dbReference type="EMBL" id="KKD00160.1"/>
    </source>
</evidence>
<evidence type="ECO:0000313" key="5">
    <source>
        <dbReference type="Proteomes" id="UP000033633"/>
    </source>
</evidence>
<dbReference type="PATRIC" id="fig|265726.11.peg.4111"/>
<dbReference type="InterPro" id="IPR036271">
    <property type="entry name" value="Tet_transcr_reg_TetR-rel_C_sf"/>
</dbReference>
<protein>
    <recommendedName>
        <fullName evidence="3">HTH tetR-type domain-containing protein</fullName>
    </recommendedName>
</protein>
<dbReference type="PANTHER" id="PTHR30055:SF222">
    <property type="entry name" value="REGULATORY PROTEIN"/>
    <property type="match status" value="1"/>
</dbReference>
<dbReference type="Pfam" id="PF00440">
    <property type="entry name" value="TetR_N"/>
    <property type="match status" value="1"/>
</dbReference>
<dbReference type="PROSITE" id="PS50977">
    <property type="entry name" value="HTH_TETR_2"/>
    <property type="match status" value="1"/>
</dbReference>
<dbReference type="InterPro" id="IPR009057">
    <property type="entry name" value="Homeodomain-like_sf"/>
</dbReference>